<reference evidence="2" key="1">
    <citation type="submission" date="2024-04" db="EMBL/GenBank/DDBJ databases">
        <authorList>
            <consortium name="Molecular Ecology Group"/>
        </authorList>
    </citation>
    <scope>NUCLEOTIDE SEQUENCE</scope>
</reference>
<feature type="region of interest" description="Disordered" evidence="1">
    <location>
        <begin position="55"/>
        <end position="85"/>
    </location>
</feature>
<evidence type="ECO:0000313" key="3">
    <source>
        <dbReference type="Proteomes" id="UP001497644"/>
    </source>
</evidence>
<proteinExistence type="predicted"/>
<name>A0AAV2NLI4_9HYME</name>
<keyword evidence="3" id="KW-1185">Reference proteome</keyword>
<accession>A0AAV2NLI4</accession>
<evidence type="ECO:0000313" key="2">
    <source>
        <dbReference type="EMBL" id="CAL1680570.1"/>
    </source>
</evidence>
<protein>
    <submittedName>
        <fullName evidence="2">Uncharacterized protein</fullName>
    </submittedName>
</protein>
<evidence type="ECO:0000256" key="1">
    <source>
        <dbReference type="SAM" id="MobiDB-lite"/>
    </source>
</evidence>
<dbReference type="Proteomes" id="UP001497644">
    <property type="component" value="Chromosome 2"/>
</dbReference>
<dbReference type="AlphaFoldDB" id="A0AAV2NLI4"/>
<organism evidence="2 3">
    <name type="scientific">Lasius platythorax</name>
    <dbReference type="NCBI Taxonomy" id="488582"/>
    <lineage>
        <taxon>Eukaryota</taxon>
        <taxon>Metazoa</taxon>
        <taxon>Ecdysozoa</taxon>
        <taxon>Arthropoda</taxon>
        <taxon>Hexapoda</taxon>
        <taxon>Insecta</taxon>
        <taxon>Pterygota</taxon>
        <taxon>Neoptera</taxon>
        <taxon>Endopterygota</taxon>
        <taxon>Hymenoptera</taxon>
        <taxon>Apocrita</taxon>
        <taxon>Aculeata</taxon>
        <taxon>Formicoidea</taxon>
        <taxon>Formicidae</taxon>
        <taxon>Formicinae</taxon>
        <taxon>Lasius</taxon>
        <taxon>Lasius</taxon>
    </lineage>
</organism>
<gene>
    <name evidence="2" type="ORF">LPLAT_LOCUS6566</name>
</gene>
<dbReference type="EMBL" id="OZ034825">
    <property type="protein sequence ID" value="CAL1680570.1"/>
    <property type="molecule type" value="Genomic_DNA"/>
</dbReference>
<sequence length="111" mass="12202">MPKTLKTKYHSHVDTRVLASTTGCLGVGLSFLHVTPGIVGPRIIQRFAFVTKQQRSETWPRRQVTGERNLGSQVDDMSSGERKSGSFVESRSSVAWLNKCNAGNILSQLAV</sequence>